<proteinExistence type="predicted"/>
<reference evidence="1" key="2">
    <citation type="submission" date="2020-02" db="EMBL/GenBank/DDBJ databases">
        <title>Flavobacterium profundi sp. nov., isolated from a deep-sea seamount.</title>
        <authorList>
            <person name="Zhang D.-C."/>
        </authorList>
    </citation>
    <scope>NUCLEOTIDE SEQUENCE</scope>
    <source>
        <strain evidence="1">EC11</strain>
    </source>
</reference>
<accession>A0ABX0IT93</accession>
<gene>
    <name evidence="1" type="ORF">FIA58_010190</name>
</gene>
<protein>
    <recommendedName>
        <fullName evidence="3">Secreted protein</fullName>
    </recommendedName>
</protein>
<comment type="caution">
    <text evidence="1">The sequence shown here is derived from an EMBL/GenBank/DDBJ whole genome shotgun (WGS) entry which is preliminary data.</text>
</comment>
<dbReference type="EMBL" id="VEVQ02000006">
    <property type="protein sequence ID" value="NHN26044.1"/>
    <property type="molecule type" value="Genomic_DNA"/>
</dbReference>
<dbReference type="RefSeq" id="WP_140962383.1">
    <property type="nucleotide sequence ID" value="NZ_VEVQ02000006.1"/>
</dbReference>
<evidence type="ECO:0008006" key="3">
    <source>
        <dbReference type="Google" id="ProtNLM"/>
    </source>
</evidence>
<keyword evidence="2" id="KW-1185">Reference proteome</keyword>
<evidence type="ECO:0000313" key="2">
    <source>
        <dbReference type="Proteomes" id="UP000817854"/>
    </source>
</evidence>
<dbReference type="Proteomes" id="UP000817854">
    <property type="component" value="Unassembled WGS sequence"/>
</dbReference>
<sequence length="244" mass="28171">MRKIVLILIIVFSLFSQAQEKYKYVVVPGQFSFFKEPNKYNLNSLTKSFFETEGFVVFYDTENLPNELLKNRCLALYVNVLENNSMFMTKITVNVKDCKNEVLVISEEGSSREKDYDKAYNQTLRTALTSLKGKLNFKTSENLTGLVDQQIVPEKKGALEDLIPVSKEIGNKSALYALPTETGFKLVNAIPNVIFELQKTSIDNLFLGERGMMDNGIFYKKDESWFYEYYKKDKLIIEKVDVKF</sequence>
<evidence type="ECO:0000313" key="1">
    <source>
        <dbReference type="EMBL" id="NHN26044.1"/>
    </source>
</evidence>
<organism evidence="1 2">
    <name type="scientific">Flavobacterium jejuense</name>
    <dbReference type="NCBI Taxonomy" id="1544455"/>
    <lineage>
        <taxon>Bacteria</taxon>
        <taxon>Pseudomonadati</taxon>
        <taxon>Bacteroidota</taxon>
        <taxon>Flavobacteriia</taxon>
        <taxon>Flavobacteriales</taxon>
        <taxon>Flavobacteriaceae</taxon>
        <taxon>Flavobacterium</taxon>
    </lineage>
</organism>
<reference evidence="1" key="1">
    <citation type="submission" date="2019-05" db="EMBL/GenBank/DDBJ databases">
        <authorList>
            <person name="Lianzixin W."/>
        </authorList>
    </citation>
    <scope>NUCLEOTIDE SEQUENCE</scope>
    <source>
        <strain evidence="1">EC11</strain>
    </source>
</reference>
<name>A0ABX0IT93_9FLAO</name>